<organism evidence="1 2">
    <name type="scientific">Streptomyces colonosanans</name>
    <dbReference type="NCBI Taxonomy" id="1428652"/>
    <lineage>
        <taxon>Bacteria</taxon>
        <taxon>Bacillati</taxon>
        <taxon>Actinomycetota</taxon>
        <taxon>Actinomycetes</taxon>
        <taxon>Kitasatosporales</taxon>
        <taxon>Streptomycetaceae</taxon>
        <taxon>Streptomyces</taxon>
    </lineage>
</organism>
<dbReference type="AlphaFoldDB" id="A0A1S2NZ83"/>
<evidence type="ECO:0000313" key="2">
    <source>
        <dbReference type="Proteomes" id="UP000179935"/>
    </source>
</evidence>
<keyword evidence="2" id="KW-1185">Reference proteome</keyword>
<name>A0A1S2NZ83_9ACTN</name>
<proteinExistence type="predicted"/>
<sequence length="98" mass="10429">MTNLGDLRDSGMSHGYVPFPESGGLVPWGDSIDGDVFYWRTNGGDPQGWTVLVSGHNDDWCEFEMGVTEYLAGLVSGTVPPDGLPPDFPGATPVVEAD</sequence>
<comment type="caution">
    <text evidence="1">The sequence shown here is derived from an EMBL/GenBank/DDBJ whole genome shotgun (WGS) entry which is preliminary data.</text>
</comment>
<evidence type="ECO:0000313" key="1">
    <source>
        <dbReference type="EMBL" id="OIJ86741.1"/>
    </source>
</evidence>
<reference evidence="1 2" key="1">
    <citation type="submission" date="2016-10" db="EMBL/GenBank/DDBJ databases">
        <title>Genome sequence of Streptomyces sp. MUSC 93.</title>
        <authorList>
            <person name="Lee L.-H."/>
            <person name="Ser H.-L."/>
            <person name="Law J.W.-F."/>
        </authorList>
    </citation>
    <scope>NUCLEOTIDE SEQUENCE [LARGE SCALE GENOMIC DNA]</scope>
    <source>
        <strain evidence="1 2">MUSC 93</strain>
    </source>
</reference>
<dbReference type="Proteomes" id="UP000179935">
    <property type="component" value="Unassembled WGS sequence"/>
</dbReference>
<dbReference type="EMBL" id="MLYP01000072">
    <property type="protein sequence ID" value="OIJ86741.1"/>
    <property type="molecule type" value="Genomic_DNA"/>
</dbReference>
<gene>
    <name evidence="1" type="ORF">BIV24_26070</name>
</gene>
<accession>A0A1S2NZ83</accession>
<evidence type="ECO:0008006" key="3">
    <source>
        <dbReference type="Google" id="ProtNLM"/>
    </source>
</evidence>
<protein>
    <recommendedName>
        <fullName evidence="3">SMI1/KNR4 family protein</fullName>
    </recommendedName>
</protein>
<dbReference type="STRING" id="1428652.BIV24_26070"/>